<evidence type="ECO:0000313" key="2">
    <source>
        <dbReference type="Proteomes" id="UP001165960"/>
    </source>
</evidence>
<reference evidence="1" key="1">
    <citation type="submission" date="2022-04" db="EMBL/GenBank/DDBJ databases">
        <title>Genome of the entomopathogenic fungus Entomophthora muscae.</title>
        <authorList>
            <person name="Elya C."/>
            <person name="Lovett B.R."/>
            <person name="Lee E."/>
            <person name="Macias A.M."/>
            <person name="Hajek A.E."/>
            <person name="De Bivort B.L."/>
            <person name="Kasson M.T."/>
            <person name="De Fine Licht H.H."/>
            <person name="Stajich J.E."/>
        </authorList>
    </citation>
    <scope>NUCLEOTIDE SEQUENCE</scope>
    <source>
        <strain evidence="1">Berkeley</strain>
    </source>
</reference>
<dbReference type="Proteomes" id="UP001165960">
    <property type="component" value="Unassembled WGS sequence"/>
</dbReference>
<gene>
    <name evidence="1" type="ORF">DSO57_1004858</name>
</gene>
<keyword evidence="2" id="KW-1185">Reference proteome</keyword>
<proteinExistence type="predicted"/>
<sequence>MVGFDEILQQVKHVVNQEIEALKEREEKSVEIMARWRDDNNLLSQKIASLEVKLAKDLFHEGSGSKSQPGNDNGKLNWLDLGSSQDIYFQSCQKFATSKKSDKEREQLFKHIEMTTLGKEFIGDEFRRLFKDFYQPKDGLAPAEVKVYEEDVHLVIGKVLKEFAAMQTRNNPQPKKLPHLENGNPLQLTPGFGPGHAMVTNELKNHIE</sequence>
<accession>A0ACC2RZB2</accession>
<organism evidence="1 2">
    <name type="scientific">Entomophthora muscae</name>
    <dbReference type="NCBI Taxonomy" id="34485"/>
    <lineage>
        <taxon>Eukaryota</taxon>
        <taxon>Fungi</taxon>
        <taxon>Fungi incertae sedis</taxon>
        <taxon>Zoopagomycota</taxon>
        <taxon>Entomophthoromycotina</taxon>
        <taxon>Entomophthoromycetes</taxon>
        <taxon>Entomophthorales</taxon>
        <taxon>Entomophthoraceae</taxon>
        <taxon>Entomophthora</taxon>
    </lineage>
</organism>
<dbReference type="EMBL" id="QTSX02006402">
    <property type="protein sequence ID" value="KAJ9055341.1"/>
    <property type="molecule type" value="Genomic_DNA"/>
</dbReference>
<evidence type="ECO:0000313" key="1">
    <source>
        <dbReference type="EMBL" id="KAJ9055341.1"/>
    </source>
</evidence>
<comment type="caution">
    <text evidence="1">The sequence shown here is derived from an EMBL/GenBank/DDBJ whole genome shotgun (WGS) entry which is preliminary data.</text>
</comment>
<name>A0ACC2RZB2_9FUNG</name>
<protein>
    <submittedName>
        <fullName evidence="1">Uncharacterized protein</fullName>
    </submittedName>
</protein>